<dbReference type="EMBL" id="MTBD01000117">
    <property type="protein sequence ID" value="PRP68541.1"/>
    <property type="molecule type" value="Genomic_DNA"/>
</dbReference>
<accession>A0A2S9WYJ7</accession>
<proteinExistence type="predicted"/>
<reference evidence="2 3" key="1">
    <citation type="submission" date="2017-01" db="EMBL/GenBank/DDBJ databases">
        <title>New insights into the genetic diversity of Chromobacterium isolated from tropical freshwater lake.</title>
        <authorList>
            <person name="Santos A.B."/>
            <person name="Nascimento A.M."/>
            <person name="Da Silva P.C."/>
        </authorList>
    </citation>
    <scope>NUCLEOTIDE SEQUENCE [LARGE SCALE GENOMIC DNA]</scope>
    <source>
        <strain evidence="2 3">56AF</strain>
    </source>
</reference>
<keyword evidence="1" id="KW-0812">Transmembrane</keyword>
<protein>
    <submittedName>
        <fullName evidence="2">Uncharacterized protein</fullName>
    </submittedName>
</protein>
<dbReference type="RefSeq" id="WP_106078266.1">
    <property type="nucleotide sequence ID" value="NZ_MTBD01000117.1"/>
</dbReference>
<sequence>MPEARPADYDRRLQALETAISELARQREAQQSTLNELHAVVNDLRDLQQAWEATRGAFHLLRALGNAARWLITVGAAVAALWLWMKSSFK</sequence>
<organism evidence="2 3">
    <name type="scientific">Chromobacterium amazonense</name>
    <dbReference type="NCBI Taxonomy" id="1382803"/>
    <lineage>
        <taxon>Bacteria</taxon>
        <taxon>Pseudomonadati</taxon>
        <taxon>Pseudomonadota</taxon>
        <taxon>Betaproteobacteria</taxon>
        <taxon>Neisseriales</taxon>
        <taxon>Chromobacteriaceae</taxon>
        <taxon>Chromobacterium</taxon>
    </lineage>
</organism>
<comment type="caution">
    <text evidence="2">The sequence shown here is derived from an EMBL/GenBank/DDBJ whole genome shotgun (WGS) entry which is preliminary data.</text>
</comment>
<keyword evidence="1" id="KW-1133">Transmembrane helix</keyword>
<feature type="transmembrane region" description="Helical" evidence="1">
    <location>
        <begin position="67"/>
        <end position="85"/>
    </location>
</feature>
<evidence type="ECO:0000313" key="2">
    <source>
        <dbReference type="EMBL" id="PRP68541.1"/>
    </source>
</evidence>
<keyword evidence="1" id="KW-0472">Membrane</keyword>
<name>A0A2S9WYJ7_9NEIS</name>
<evidence type="ECO:0000313" key="3">
    <source>
        <dbReference type="Proteomes" id="UP000239469"/>
    </source>
</evidence>
<gene>
    <name evidence="2" type="ORF">BUE93_21875</name>
</gene>
<dbReference type="OrthoDB" id="9182516at2"/>
<dbReference type="Proteomes" id="UP000239469">
    <property type="component" value="Unassembled WGS sequence"/>
</dbReference>
<dbReference type="AlphaFoldDB" id="A0A2S9WYJ7"/>
<evidence type="ECO:0000256" key="1">
    <source>
        <dbReference type="SAM" id="Phobius"/>
    </source>
</evidence>